<dbReference type="Gene3D" id="1.10.10.10">
    <property type="entry name" value="Winged helix-like DNA-binding domain superfamily/Winged helix DNA-binding domain"/>
    <property type="match status" value="1"/>
</dbReference>
<dbReference type="SMART" id="SM00895">
    <property type="entry name" value="FCD"/>
    <property type="match status" value="1"/>
</dbReference>
<keyword evidence="6" id="KW-1185">Reference proteome</keyword>
<dbReference type="Gene3D" id="1.20.120.530">
    <property type="entry name" value="GntR ligand-binding domain-like"/>
    <property type="match status" value="1"/>
</dbReference>
<evidence type="ECO:0000256" key="3">
    <source>
        <dbReference type="ARBA" id="ARBA00023163"/>
    </source>
</evidence>
<feature type="domain" description="HTH gntR-type" evidence="4">
    <location>
        <begin position="15"/>
        <end position="83"/>
    </location>
</feature>
<proteinExistence type="predicted"/>
<dbReference type="KEGG" id="amij:EQM06_11880"/>
<dbReference type="Pfam" id="PF07729">
    <property type="entry name" value="FCD"/>
    <property type="match status" value="1"/>
</dbReference>
<dbReference type="PROSITE" id="PS50949">
    <property type="entry name" value="HTH_GNTR"/>
    <property type="match status" value="1"/>
</dbReference>
<sequence>MTIWKLRGGGRTVENREYRKVIEYVKNEIKRGHIHLEDKLPAERVMAEELDMSRGSVREALRTMENMGMLESRQGSGNYLTGNLNKAFQESISMMFLLKQVSYSEVNTLRRAVETEAYTLAIKNISDNQIKQLKEVLESMQTVEIDELILRDKEFHYQMIRASENHLIISIMDALEEIYAASVEHMLRSVSEQTKNKLVLCHEKMLDCMIRKDEDGGRKAVNEHYDLLESCYHRKK</sequence>
<dbReference type="EMBL" id="CP035281">
    <property type="protein sequence ID" value="QAT43866.1"/>
    <property type="molecule type" value="Genomic_DNA"/>
</dbReference>
<dbReference type="InterPro" id="IPR011711">
    <property type="entry name" value="GntR_C"/>
</dbReference>
<evidence type="ECO:0000256" key="2">
    <source>
        <dbReference type="ARBA" id="ARBA00023125"/>
    </source>
</evidence>
<protein>
    <submittedName>
        <fullName evidence="5">FadR family transcriptional regulator</fullName>
    </submittedName>
</protein>
<dbReference type="SUPFAM" id="SSF48008">
    <property type="entry name" value="GntR ligand-binding domain-like"/>
    <property type="match status" value="1"/>
</dbReference>
<keyword evidence="1" id="KW-0805">Transcription regulation</keyword>
<dbReference type="Pfam" id="PF00392">
    <property type="entry name" value="GntR"/>
    <property type="match status" value="1"/>
</dbReference>
<evidence type="ECO:0000313" key="5">
    <source>
        <dbReference type="EMBL" id="QAT43866.1"/>
    </source>
</evidence>
<dbReference type="InterPro" id="IPR000524">
    <property type="entry name" value="Tscrpt_reg_HTH_GntR"/>
</dbReference>
<evidence type="ECO:0000256" key="1">
    <source>
        <dbReference type="ARBA" id="ARBA00023015"/>
    </source>
</evidence>
<evidence type="ECO:0000259" key="4">
    <source>
        <dbReference type="PROSITE" id="PS50949"/>
    </source>
</evidence>
<accession>A0A410PYF8</accession>
<reference evidence="5 6" key="1">
    <citation type="submission" date="2019-01" db="EMBL/GenBank/DDBJ databases">
        <title>Draft genomes of a novel of Aminipila strains.</title>
        <authorList>
            <person name="Ma S."/>
        </authorList>
    </citation>
    <scope>NUCLEOTIDE SEQUENCE [LARGE SCALE GENOMIC DNA]</scope>
    <source>
        <strain evidence="6">JN-39</strain>
    </source>
</reference>
<evidence type="ECO:0000313" key="6">
    <source>
        <dbReference type="Proteomes" id="UP000287601"/>
    </source>
</evidence>
<dbReference type="SMART" id="SM00345">
    <property type="entry name" value="HTH_GNTR"/>
    <property type="match status" value="1"/>
</dbReference>
<dbReference type="InterPro" id="IPR036390">
    <property type="entry name" value="WH_DNA-bd_sf"/>
</dbReference>
<keyword evidence="3" id="KW-0804">Transcription</keyword>
<dbReference type="GO" id="GO:0003700">
    <property type="term" value="F:DNA-binding transcription factor activity"/>
    <property type="evidence" value="ECO:0007669"/>
    <property type="project" value="InterPro"/>
</dbReference>
<dbReference type="GO" id="GO:0003677">
    <property type="term" value="F:DNA binding"/>
    <property type="evidence" value="ECO:0007669"/>
    <property type="project" value="UniProtKB-KW"/>
</dbReference>
<organism evidence="5 6">
    <name type="scientific">Aminipila luticellarii</name>
    <dbReference type="NCBI Taxonomy" id="2507160"/>
    <lineage>
        <taxon>Bacteria</taxon>
        <taxon>Bacillati</taxon>
        <taxon>Bacillota</taxon>
        <taxon>Clostridia</taxon>
        <taxon>Peptostreptococcales</taxon>
        <taxon>Anaerovoracaceae</taxon>
        <taxon>Aminipila</taxon>
    </lineage>
</organism>
<dbReference type="InterPro" id="IPR008920">
    <property type="entry name" value="TF_FadR/GntR_C"/>
</dbReference>
<dbReference type="CDD" id="cd07377">
    <property type="entry name" value="WHTH_GntR"/>
    <property type="match status" value="1"/>
</dbReference>
<dbReference type="Proteomes" id="UP000287601">
    <property type="component" value="Chromosome"/>
</dbReference>
<keyword evidence="2" id="KW-0238">DNA-binding</keyword>
<dbReference type="InterPro" id="IPR036388">
    <property type="entry name" value="WH-like_DNA-bd_sf"/>
</dbReference>
<dbReference type="OrthoDB" id="1972820at2"/>
<dbReference type="PANTHER" id="PTHR43537">
    <property type="entry name" value="TRANSCRIPTIONAL REGULATOR, GNTR FAMILY"/>
    <property type="match status" value="1"/>
</dbReference>
<dbReference type="AlphaFoldDB" id="A0A410PYF8"/>
<dbReference type="PANTHER" id="PTHR43537:SF43">
    <property type="entry name" value="GNTR-FAMILY TRANSCRIPTIONAL REGULATOR"/>
    <property type="match status" value="1"/>
</dbReference>
<gene>
    <name evidence="5" type="ORF">EQM06_11880</name>
</gene>
<dbReference type="SUPFAM" id="SSF46785">
    <property type="entry name" value="Winged helix' DNA-binding domain"/>
    <property type="match status" value="1"/>
</dbReference>
<dbReference type="PRINTS" id="PR00035">
    <property type="entry name" value="HTHGNTR"/>
</dbReference>
<name>A0A410PYF8_9FIRM</name>